<evidence type="ECO:0000313" key="2">
    <source>
        <dbReference type="EMBL" id="KAF2840366.1"/>
    </source>
</evidence>
<dbReference type="PANTHER" id="PTHR37848:SF1">
    <property type="entry name" value="SUN DOMAIN-CONTAINING PROTEIN"/>
    <property type="match status" value="1"/>
</dbReference>
<name>A0A9P4SCV1_9PEZI</name>
<feature type="compositionally biased region" description="Polar residues" evidence="1">
    <location>
        <begin position="40"/>
        <end position="52"/>
    </location>
</feature>
<feature type="region of interest" description="Disordered" evidence="1">
    <location>
        <begin position="1"/>
        <end position="95"/>
    </location>
</feature>
<accession>A0A9P4SCV1</accession>
<evidence type="ECO:0000313" key="3">
    <source>
        <dbReference type="Proteomes" id="UP000799429"/>
    </source>
</evidence>
<feature type="compositionally biased region" description="Low complexity" evidence="1">
    <location>
        <begin position="20"/>
        <end position="36"/>
    </location>
</feature>
<dbReference type="EMBL" id="MU006093">
    <property type="protein sequence ID" value="KAF2840366.1"/>
    <property type="molecule type" value="Genomic_DNA"/>
</dbReference>
<dbReference type="OrthoDB" id="203796at2759"/>
<comment type="caution">
    <text evidence="2">The sequence shown here is derived from an EMBL/GenBank/DDBJ whole genome shotgun (WGS) entry which is preliminary data.</text>
</comment>
<protein>
    <submittedName>
        <fullName evidence="2">Uncharacterized protein</fullName>
    </submittedName>
</protein>
<dbReference type="AlphaFoldDB" id="A0A9P4SCV1"/>
<gene>
    <name evidence="2" type="ORF">M501DRAFT_1015422</name>
</gene>
<dbReference type="Proteomes" id="UP000799429">
    <property type="component" value="Unassembled WGS sequence"/>
</dbReference>
<organism evidence="2 3">
    <name type="scientific">Patellaria atrata CBS 101060</name>
    <dbReference type="NCBI Taxonomy" id="1346257"/>
    <lineage>
        <taxon>Eukaryota</taxon>
        <taxon>Fungi</taxon>
        <taxon>Dikarya</taxon>
        <taxon>Ascomycota</taxon>
        <taxon>Pezizomycotina</taxon>
        <taxon>Dothideomycetes</taxon>
        <taxon>Dothideomycetes incertae sedis</taxon>
        <taxon>Patellariales</taxon>
        <taxon>Patellariaceae</taxon>
        <taxon>Patellaria</taxon>
    </lineage>
</organism>
<proteinExistence type="predicted"/>
<evidence type="ECO:0000256" key="1">
    <source>
        <dbReference type="SAM" id="MobiDB-lite"/>
    </source>
</evidence>
<reference evidence="2" key="1">
    <citation type="journal article" date="2020" name="Stud. Mycol.">
        <title>101 Dothideomycetes genomes: a test case for predicting lifestyles and emergence of pathogens.</title>
        <authorList>
            <person name="Haridas S."/>
            <person name="Albert R."/>
            <person name="Binder M."/>
            <person name="Bloem J."/>
            <person name="Labutti K."/>
            <person name="Salamov A."/>
            <person name="Andreopoulos B."/>
            <person name="Baker S."/>
            <person name="Barry K."/>
            <person name="Bills G."/>
            <person name="Bluhm B."/>
            <person name="Cannon C."/>
            <person name="Castanera R."/>
            <person name="Culley D."/>
            <person name="Daum C."/>
            <person name="Ezra D."/>
            <person name="Gonzalez J."/>
            <person name="Henrissat B."/>
            <person name="Kuo A."/>
            <person name="Liang C."/>
            <person name="Lipzen A."/>
            <person name="Lutzoni F."/>
            <person name="Magnuson J."/>
            <person name="Mondo S."/>
            <person name="Nolan M."/>
            <person name="Ohm R."/>
            <person name="Pangilinan J."/>
            <person name="Park H.-J."/>
            <person name="Ramirez L."/>
            <person name="Alfaro M."/>
            <person name="Sun H."/>
            <person name="Tritt A."/>
            <person name="Yoshinaga Y."/>
            <person name="Zwiers L.-H."/>
            <person name="Turgeon B."/>
            <person name="Goodwin S."/>
            <person name="Spatafora J."/>
            <person name="Crous P."/>
            <person name="Grigoriev I."/>
        </authorList>
    </citation>
    <scope>NUCLEOTIDE SEQUENCE</scope>
    <source>
        <strain evidence="2">CBS 101060</strain>
    </source>
</reference>
<keyword evidence="3" id="KW-1185">Reference proteome</keyword>
<dbReference type="PANTHER" id="PTHR37848">
    <property type="entry name" value="EXPRESSED PROTEIN"/>
    <property type="match status" value="1"/>
</dbReference>
<sequence length="364" mass="41144">MSKEAIPDDDDQTAFDNPWSSEPPRSSITTRPSSVPGPSHVSQTHLQRQQSSHSDHESSNPTEEPPAYTGPSVQPEPTLPTPSASSIPGMPNLDFSKYQIPESKLSDDRVTLTTTLSVLSSDPRVLERMIKEQAALPPKPLIRIRGSHTDFGAKQVVDFDLRLNMIRYFIPARENWNYIKLKTQAKTGKSSGEQLADWCKRYCKDNNTIKSFALNREVINWNTDYIEGRIRSLLASVSYRGHVDITFPVTHSQVIVHSAPKMNRLFNSLLSAVVDNKKYEVIRAYWPYATLAPDAAGSTQSNAPRKCAVQSEETWWRDWQGAIRYAVLLKRRGWVTLEDQMEFAMGPQPVLNEKIRDWGLEGHP</sequence>